<evidence type="ECO:0000313" key="3">
    <source>
        <dbReference type="EMBL" id="MBC8528895.1"/>
    </source>
</evidence>
<dbReference type="EMBL" id="JACRSO010000002">
    <property type="protein sequence ID" value="MBC8528895.1"/>
    <property type="molecule type" value="Genomic_DNA"/>
</dbReference>
<dbReference type="InterPro" id="IPR013096">
    <property type="entry name" value="Cupin_2"/>
</dbReference>
<dbReference type="Gene3D" id="2.60.120.10">
    <property type="entry name" value="Jelly Rolls"/>
    <property type="match status" value="1"/>
</dbReference>
<dbReference type="SUPFAM" id="SSF51182">
    <property type="entry name" value="RmlC-like cupins"/>
    <property type="match status" value="1"/>
</dbReference>
<feature type="domain" description="HTH cro/C1-type" evidence="2">
    <location>
        <begin position="12"/>
        <end position="66"/>
    </location>
</feature>
<evidence type="ECO:0000256" key="1">
    <source>
        <dbReference type="ARBA" id="ARBA00023125"/>
    </source>
</evidence>
<dbReference type="AlphaFoldDB" id="A0A926CY78"/>
<protein>
    <submittedName>
        <fullName evidence="3">Helix-turn-helix transcriptional regulator</fullName>
    </submittedName>
</protein>
<dbReference type="PROSITE" id="PS50943">
    <property type="entry name" value="HTH_CROC1"/>
    <property type="match status" value="1"/>
</dbReference>
<reference evidence="3" key="1">
    <citation type="submission" date="2020-08" db="EMBL/GenBank/DDBJ databases">
        <title>Genome public.</title>
        <authorList>
            <person name="Liu C."/>
            <person name="Sun Q."/>
        </authorList>
    </citation>
    <scope>NUCLEOTIDE SEQUENCE</scope>
    <source>
        <strain evidence="3">NSJ-44</strain>
    </source>
</reference>
<dbReference type="PANTHER" id="PTHR46797">
    <property type="entry name" value="HTH-TYPE TRANSCRIPTIONAL REGULATOR"/>
    <property type="match status" value="1"/>
</dbReference>
<dbReference type="InterPro" id="IPR010982">
    <property type="entry name" value="Lambda_DNA-bd_dom_sf"/>
</dbReference>
<organism evidence="3 4">
    <name type="scientific">Luoshenia tenuis</name>
    <dbReference type="NCBI Taxonomy" id="2763654"/>
    <lineage>
        <taxon>Bacteria</taxon>
        <taxon>Bacillati</taxon>
        <taxon>Bacillota</taxon>
        <taxon>Clostridia</taxon>
        <taxon>Christensenellales</taxon>
        <taxon>Christensenellaceae</taxon>
        <taxon>Luoshenia</taxon>
    </lineage>
</organism>
<dbReference type="GO" id="GO:0003677">
    <property type="term" value="F:DNA binding"/>
    <property type="evidence" value="ECO:0007669"/>
    <property type="project" value="UniProtKB-KW"/>
</dbReference>
<gene>
    <name evidence="3" type="ORF">H8699_05600</name>
</gene>
<dbReference type="SUPFAM" id="SSF47413">
    <property type="entry name" value="lambda repressor-like DNA-binding domains"/>
    <property type="match status" value="1"/>
</dbReference>
<proteinExistence type="predicted"/>
<dbReference type="InterPro" id="IPR050807">
    <property type="entry name" value="TransReg_Diox_bact_type"/>
</dbReference>
<evidence type="ECO:0000313" key="4">
    <source>
        <dbReference type="Proteomes" id="UP000654279"/>
    </source>
</evidence>
<keyword evidence="1" id="KW-0238">DNA-binding</keyword>
<dbReference type="InterPro" id="IPR014710">
    <property type="entry name" value="RmlC-like_jellyroll"/>
</dbReference>
<dbReference type="InterPro" id="IPR001387">
    <property type="entry name" value="Cro/C1-type_HTH"/>
</dbReference>
<dbReference type="CDD" id="cd00093">
    <property type="entry name" value="HTH_XRE"/>
    <property type="match status" value="1"/>
</dbReference>
<dbReference type="Proteomes" id="UP000654279">
    <property type="component" value="Unassembled WGS sequence"/>
</dbReference>
<comment type="caution">
    <text evidence="3">The sequence shown here is derived from an EMBL/GenBank/DDBJ whole genome shotgun (WGS) entry which is preliminary data.</text>
</comment>
<dbReference type="RefSeq" id="WP_147517877.1">
    <property type="nucleotide sequence ID" value="NZ_JACRSO010000002.1"/>
</dbReference>
<evidence type="ECO:0000259" key="2">
    <source>
        <dbReference type="PROSITE" id="PS50943"/>
    </source>
</evidence>
<dbReference type="GO" id="GO:0003700">
    <property type="term" value="F:DNA-binding transcription factor activity"/>
    <property type="evidence" value="ECO:0007669"/>
    <property type="project" value="TreeGrafter"/>
</dbReference>
<name>A0A926CY78_9FIRM</name>
<dbReference type="Pfam" id="PF07883">
    <property type="entry name" value="Cupin_2"/>
    <property type="match status" value="1"/>
</dbReference>
<dbReference type="PANTHER" id="PTHR46797:SF19">
    <property type="entry name" value="BLL2473 PROTEIN"/>
    <property type="match status" value="1"/>
</dbReference>
<dbReference type="CDD" id="cd02209">
    <property type="entry name" value="cupin_XRE_C"/>
    <property type="match status" value="1"/>
</dbReference>
<dbReference type="GO" id="GO:0005829">
    <property type="term" value="C:cytosol"/>
    <property type="evidence" value="ECO:0007669"/>
    <property type="project" value="TreeGrafter"/>
</dbReference>
<dbReference type="Pfam" id="PF12844">
    <property type="entry name" value="HTH_19"/>
    <property type="match status" value="1"/>
</dbReference>
<accession>A0A926CY78</accession>
<dbReference type="SMART" id="SM00530">
    <property type="entry name" value="HTH_XRE"/>
    <property type="match status" value="1"/>
</dbReference>
<dbReference type="InterPro" id="IPR011051">
    <property type="entry name" value="RmlC_Cupin_sf"/>
</dbReference>
<dbReference type="Gene3D" id="1.10.260.40">
    <property type="entry name" value="lambda repressor-like DNA-binding domains"/>
    <property type="match status" value="1"/>
</dbReference>
<sequence length="185" mass="21029">MQEQIKQIAMRIQVLRDILGISAEQMAEHLSMTAEQYARYEAGGEDFSFSLLYKIANFLGVDFTDLLTGDSPKLHMCCFIKKGEGLAIDRRKAYRYQHLAPTFSNKKAEPFQVRVPYEPDKAGCPERNSHEGQEFDFMLSGKMRILVGESEFIMEAGDCIYYDSGYPHAMEALDGDAEFLAIIMK</sequence>
<keyword evidence="4" id="KW-1185">Reference proteome</keyword>